<accession>A0A0G1SMQ1</accession>
<sequence>MENTGETKEINWIDEMIIREAIPKTLREGSNAEFCQKYGIAESNYYYHSSKTENKKKSLEIAIENAKKYAPEVLENLGERATTDNRAAEMYLKFILQLAEKHELGGKDGSPIIIQIAKEIMEKSDVSNIDTSNHSEG</sequence>
<protein>
    <recommendedName>
        <fullName evidence="3">Transposase</fullName>
    </recommendedName>
</protein>
<evidence type="ECO:0000313" key="1">
    <source>
        <dbReference type="EMBL" id="KKU34555.1"/>
    </source>
</evidence>
<organism evidence="1 2">
    <name type="scientific">Candidatus Azambacteria bacterium GW2011_GWB1_46_27</name>
    <dbReference type="NCBI Taxonomy" id="1618617"/>
    <lineage>
        <taxon>Bacteria</taxon>
        <taxon>Candidatus Azamiibacteriota</taxon>
    </lineage>
</organism>
<evidence type="ECO:0000313" key="2">
    <source>
        <dbReference type="Proteomes" id="UP000034067"/>
    </source>
</evidence>
<comment type="caution">
    <text evidence="1">The sequence shown here is derived from an EMBL/GenBank/DDBJ whole genome shotgun (WGS) entry which is preliminary data.</text>
</comment>
<dbReference type="Proteomes" id="UP000034067">
    <property type="component" value="Unassembled WGS sequence"/>
</dbReference>
<proteinExistence type="predicted"/>
<dbReference type="AlphaFoldDB" id="A0A0G1SMQ1"/>
<gene>
    <name evidence="1" type="ORF">UX48_C0031G0003</name>
</gene>
<reference evidence="1 2" key="1">
    <citation type="journal article" date="2015" name="Nature">
        <title>rRNA introns, odd ribosomes, and small enigmatic genomes across a large radiation of phyla.</title>
        <authorList>
            <person name="Brown C.T."/>
            <person name="Hug L.A."/>
            <person name="Thomas B.C."/>
            <person name="Sharon I."/>
            <person name="Castelle C.J."/>
            <person name="Singh A."/>
            <person name="Wilkins M.J."/>
            <person name="Williams K.H."/>
            <person name="Banfield J.F."/>
        </authorList>
    </citation>
    <scope>NUCLEOTIDE SEQUENCE [LARGE SCALE GENOMIC DNA]</scope>
</reference>
<dbReference type="EMBL" id="LCMJ01000031">
    <property type="protein sequence ID" value="KKU34555.1"/>
    <property type="molecule type" value="Genomic_DNA"/>
</dbReference>
<name>A0A0G1SMQ1_9BACT</name>
<evidence type="ECO:0008006" key="3">
    <source>
        <dbReference type="Google" id="ProtNLM"/>
    </source>
</evidence>